<dbReference type="InterPro" id="IPR017441">
    <property type="entry name" value="Protein_kinase_ATP_BS"/>
</dbReference>
<feature type="domain" description="Protein kinase" evidence="12">
    <location>
        <begin position="41"/>
        <end position="310"/>
    </location>
</feature>
<feature type="compositionally biased region" description="Low complexity" evidence="11">
    <location>
        <begin position="650"/>
        <end position="666"/>
    </location>
</feature>
<feature type="compositionally biased region" description="Low complexity" evidence="11">
    <location>
        <begin position="712"/>
        <end position="722"/>
    </location>
</feature>
<dbReference type="AlphaFoldDB" id="A0AB34L1R5"/>
<dbReference type="InterPro" id="IPR000719">
    <property type="entry name" value="Prot_kinase_dom"/>
</dbReference>
<evidence type="ECO:0000256" key="9">
    <source>
        <dbReference type="ARBA" id="ARBA00048679"/>
    </source>
</evidence>
<dbReference type="GO" id="GO:0005524">
    <property type="term" value="F:ATP binding"/>
    <property type="evidence" value="ECO:0007669"/>
    <property type="project" value="UniProtKB-UniRule"/>
</dbReference>
<dbReference type="PANTHER" id="PTHR48012">
    <property type="entry name" value="STERILE20-LIKE KINASE, ISOFORM B-RELATED"/>
    <property type="match status" value="1"/>
</dbReference>
<name>A0AB34L1R5_9PEZI</name>
<organism evidence="13 14">
    <name type="scientific">Cladosporium halotolerans</name>
    <dbReference type="NCBI Taxonomy" id="1052096"/>
    <lineage>
        <taxon>Eukaryota</taxon>
        <taxon>Fungi</taxon>
        <taxon>Dikarya</taxon>
        <taxon>Ascomycota</taxon>
        <taxon>Pezizomycotina</taxon>
        <taxon>Dothideomycetes</taxon>
        <taxon>Dothideomycetidae</taxon>
        <taxon>Cladosporiales</taxon>
        <taxon>Cladosporiaceae</taxon>
        <taxon>Cladosporium</taxon>
    </lineage>
</organism>
<feature type="binding site" evidence="10">
    <location>
        <position position="70"/>
    </location>
    <ligand>
        <name>ATP</name>
        <dbReference type="ChEBI" id="CHEBI:30616"/>
    </ligand>
</feature>
<comment type="similarity">
    <text evidence="1">Belongs to the protein kinase superfamily. STE Ser/Thr protein kinase family. STE20 subfamily.</text>
</comment>
<evidence type="ECO:0000256" key="1">
    <source>
        <dbReference type="ARBA" id="ARBA00008874"/>
    </source>
</evidence>
<feature type="region of interest" description="Disordered" evidence="11">
    <location>
        <begin position="508"/>
        <end position="533"/>
    </location>
</feature>
<accession>A0AB34L1R5</accession>
<dbReference type="SUPFAM" id="SSF56112">
    <property type="entry name" value="Protein kinase-like (PK-like)"/>
    <property type="match status" value="1"/>
</dbReference>
<keyword evidence="6" id="KW-0418">Kinase</keyword>
<protein>
    <recommendedName>
        <fullName evidence="2">non-specific serine/threonine protein kinase</fullName>
        <ecNumber evidence="2">2.7.11.1</ecNumber>
    </recommendedName>
</protein>
<dbReference type="InterPro" id="IPR050629">
    <property type="entry name" value="STE20/SPS1-PAK"/>
</dbReference>
<comment type="catalytic activity">
    <reaction evidence="9">
        <text>L-seryl-[protein] + ATP = O-phospho-L-seryl-[protein] + ADP + H(+)</text>
        <dbReference type="Rhea" id="RHEA:17989"/>
        <dbReference type="Rhea" id="RHEA-COMP:9863"/>
        <dbReference type="Rhea" id="RHEA-COMP:11604"/>
        <dbReference type="ChEBI" id="CHEBI:15378"/>
        <dbReference type="ChEBI" id="CHEBI:29999"/>
        <dbReference type="ChEBI" id="CHEBI:30616"/>
        <dbReference type="ChEBI" id="CHEBI:83421"/>
        <dbReference type="ChEBI" id="CHEBI:456216"/>
        <dbReference type="EC" id="2.7.11.1"/>
    </reaction>
</comment>
<dbReference type="GO" id="GO:0004674">
    <property type="term" value="F:protein serine/threonine kinase activity"/>
    <property type="evidence" value="ECO:0007669"/>
    <property type="project" value="UniProtKB-KW"/>
</dbReference>
<dbReference type="PROSITE" id="PS00107">
    <property type="entry name" value="PROTEIN_KINASE_ATP"/>
    <property type="match status" value="1"/>
</dbReference>
<dbReference type="Gene3D" id="3.30.200.20">
    <property type="entry name" value="Phosphorylase Kinase, domain 1"/>
    <property type="match status" value="1"/>
</dbReference>
<feature type="compositionally biased region" description="Acidic residues" evidence="11">
    <location>
        <begin position="669"/>
        <end position="678"/>
    </location>
</feature>
<gene>
    <name evidence="13" type="ORF">WHR41_01200</name>
</gene>
<dbReference type="SMART" id="SM00220">
    <property type="entry name" value="S_TKc"/>
    <property type="match status" value="1"/>
</dbReference>
<feature type="region of interest" description="Disordered" evidence="11">
    <location>
        <begin position="436"/>
        <end position="458"/>
    </location>
</feature>
<evidence type="ECO:0000313" key="13">
    <source>
        <dbReference type="EMBL" id="KAL1590092.1"/>
    </source>
</evidence>
<sequence length="937" mass="102127">MDTSMLVPGGPDRRKQIQDAKDMYQIIVRNAEKKGSTVPPYQFLELIGKGSFGRVYKCLDKATSTLVAVKIVNIDDMDFSADPRDRDETVKDFRKEVGILQQLKDSGARNVNLIHEAFDLHSQLWIISDYCTGGSVRTLMRANPTPKLEERFIIPIARELAVAMKCVHDIGVIHRDIKCTNVYVTEEGQIQLGDFGIVGVMDDGASKRTTIVGTPWYMPREMHVDAASVSQGYGTEVDVWSYGCTVYEMATGLVPNANIQMHMLSSVLENAPRLQGDEYSDGLRDFVAFCLNNDPKARPTAEQILQHPYIADTERTHPTKSLVAMIERYTMWEFKGGQRTSLFNPGGAAAPVGPGEDEDESANDVDDWNFSTSASFNQEFGKRYSHMILNGLDSLGGGLPPLETKNLTVLEQIQKEHKEKSATRGEMSLDRLFNTGSAPYAMHAPPPESQSSPPASDLPLRNMVEGNAMRESTVMIDLDDDTGYSTGPNFNFDFEDLPTVKAKKGGYLDDDEEEEEHDDYQYGQNSADAGDKRATKDWKFPSVATAATAPKRATMDWTFSNAQANEHDEVDAVMNLPPLGNEGSVAPGFRPQLKHTATVPLGQFGDYLHNNQPSAAVAPTPADMSRDSMSSMIDLDMAFSDPQDLPPRPSTASSASGSAGTEMTSGDPFDLEETPEQSDADRNRFSSHKQWQSDGGPTDSNRSSLRNVPMHARGSSLSSSASELERSIQVPAAAEDVFAYDYDDSPRNPQLKPRSQLQVAMPNSASLNGQMDWPDFSQDFTLEGSPAYGNFHVPQTDEPGFPMAGHDHMGGGSGGISLPPLSVSRTRDTANGDSFGSPRGPENTLEFPNVVPPNPAALDEDASVATLAAELDRMLDDMRGALKSTSRALRQSAGLDEEEPGYEGGLSSSVEEETDAGFESVGSGGFRSGVETDEEGY</sequence>
<keyword evidence="4" id="KW-0808">Transferase</keyword>
<feature type="region of interest" description="Disordered" evidence="11">
    <location>
        <begin position="884"/>
        <end position="937"/>
    </location>
</feature>
<evidence type="ECO:0000256" key="11">
    <source>
        <dbReference type="SAM" id="MobiDB-lite"/>
    </source>
</evidence>
<dbReference type="EMBL" id="JAAQHG020000003">
    <property type="protein sequence ID" value="KAL1590092.1"/>
    <property type="molecule type" value="Genomic_DNA"/>
</dbReference>
<dbReference type="Proteomes" id="UP000803884">
    <property type="component" value="Unassembled WGS sequence"/>
</dbReference>
<feature type="region of interest" description="Disordered" evidence="11">
    <location>
        <begin position="787"/>
        <end position="857"/>
    </location>
</feature>
<dbReference type="GO" id="GO:0005737">
    <property type="term" value="C:cytoplasm"/>
    <property type="evidence" value="ECO:0007669"/>
    <property type="project" value="TreeGrafter"/>
</dbReference>
<feature type="region of interest" description="Disordered" evidence="11">
    <location>
        <begin position="638"/>
        <end position="726"/>
    </location>
</feature>
<keyword evidence="7 10" id="KW-0067">ATP-binding</keyword>
<evidence type="ECO:0000256" key="3">
    <source>
        <dbReference type="ARBA" id="ARBA00022527"/>
    </source>
</evidence>
<evidence type="ECO:0000256" key="6">
    <source>
        <dbReference type="ARBA" id="ARBA00022777"/>
    </source>
</evidence>
<dbReference type="InterPro" id="IPR011009">
    <property type="entry name" value="Kinase-like_dom_sf"/>
</dbReference>
<dbReference type="RefSeq" id="XP_069233197.1">
    <property type="nucleotide sequence ID" value="XM_069369806.1"/>
</dbReference>
<feature type="compositionally biased region" description="Acidic residues" evidence="11">
    <location>
        <begin position="508"/>
        <end position="518"/>
    </location>
</feature>
<evidence type="ECO:0000256" key="2">
    <source>
        <dbReference type="ARBA" id="ARBA00012513"/>
    </source>
</evidence>
<keyword evidence="3" id="KW-0723">Serine/threonine-protein kinase</keyword>
<keyword evidence="5 10" id="KW-0547">Nucleotide-binding</keyword>
<keyword evidence="14" id="KW-1185">Reference proteome</keyword>
<dbReference type="Gene3D" id="1.10.510.10">
    <property type="entry name" value="Transferase(Phosphotransferase) domain 1"/>
    <property type="match status" value="1"/>
</dbReference>
<evidence type="ECO:0000256" key="5">
    <source>
        <dbReference type="ARBA" id="ARBA00022741"/>
    </source>
</evidence>
<evidence type="ECO:0000256" key="4">
    <source>
        <dbReference type="ARBA" id="ARBA00022679"/>
    </source>
</evidence>
<feature type="compositionally biased region" description="Polar residues" evidence="11">
    <location>
        <begin position="688"/>
        <end position="706"/>
    </location>
</feature>
<dbReference type="PROSITE" id="PS00108">
    <property type="entry name" value="PROTEIN_KINASE_ST"/>
    <property type="match status" value="1"/>
</dbReference>
<dbReference type="PANTHER" id="PTHR48012:SF10">
    <property type="entry name" value="FI20177P1"/>
    <property type="match status" value="1"/>
</dbReference>
<evidence type="ECO:0000256" key="7">
    <source>
        <dbReference type="ARBA" id="ARBA00022840"/>
    </source>
</evidence>
<evidence type="ECO:0000256" key="8">
    <source>
        <dbReference type="ARBA" id="ARBA00047899"/>
    </source>
</evidence>
<proteinExistence type="inferred from homology"/>
<evidence type="ECO:0000259" key="12">
    <source>
        <dbReference type="PROSITE" id="PS50011"/>
    </source>
</evidence>
<evidence type="ECO:0000256" key="10">
    <source>
        <dbReference type="PROSITE-ProRule" id="PRU10141"/>
    </source>
</evidence>
<evidence type="ECO:0000313" key="14">
    <source>
        <dbReference type="Proteomes" id="UP000803884"/>
    </source>
</evidence>
<dbReference type="InterPro" id="IPR008271">
    <property type="entry name" value="Ser/Thr_kinase_AS"/>
</dbReference>
<reference evidence="13 14" key="1">
    <citation type="journal article" date="2020" name="Microbiol. Resour. Announc.">
        <title>Draft Genome Sequence of a Cladosporium Species Isolated from the Mesophotic Ascidian Didemnum maculosum.</title>
        <authorList>
            <person name="Gioti A."/>
            <person name="Siaperas R."/>
            <person name="Nikolaivits E."/>
            <person name="Le Goff G."/>
            <person name="Ouazzani J."/>
            <person name="Kotoulas G."/>
            <person name="Topakas E."/>
        </authorList>
    </citation>
    <scope>NUCLEOTIDE SEQUENCE [LARGE SCALE GENOMIC DNA]</scope>
    <source>
        <strain evidence="13 14">TM138-S3</strain>
    </source>
</reference>
<comment type="catalytic activity">
    <reaction evidence="8">
        <text>L-threonyl-[protein] + ATP = O-phospho-L-threonyl-[protein] + ADP + H(+)</text>
        <dbReference type="Rhea" id="RHEA:46608"/>
        <dbReference type="Rhea" id="RHEA-COMP:11060"/>
        <dbReference type="Rhea" id="RHEA-COMP:11605"/>
        <dbReference type="ChEBI" id="CHEBI:15378"/>
        <dbReference type="ChEBI" id="CHEBI:30013"/>
        <dbReference type="ChEBI" id="CHEBI:30616"/>
        <dbReference type="ChEBI" id="CHEBI:61977"/>
        <dbReference type="ChEBI" id="CHEBI:456216"/>
        <dbReference type="EC" id="2.7.11.1"/>
    </reaction>
</comment>
<dbReference type="EC" id="2.7.11.1" evidence="2"/>
<dbReference type="PROSITE" id="PS50011">
    <property type="entry name" value="PROTEIN_KINASE_DOM"/>
    <property type="match status" value="1"/>
</dbReference>
<comment type="caution">
    <text evidence="13">The sequence shown here is derived from an EMBL/GenBank/DDBJ whole genome shotgun (WGS) entry which is preliminary data.</text>
</comment>
<dbReference type="Pfam" id="PF00069">
    <property type="entry name" value="Pkinase"/>
    <property type="match status" value="1"/>
</dbReference>
<dbReference type="GeneID" id="96002644"/>